<gene>
    <name evidence="2" type="ORF">NSCI0253_LOCUS12680</name>
</gene>
<organism evidence="2">
    <name type="scientific">Noctiluca scintillans</name>
    <name type="common">Sea sparkle</name>
    <name type="synonym">Red tide dinoflagellate</name>
    <dbReference type="NCBI Taxonomy" id="2966"/>
    <lineage>
        <taxon>Eukaryota</taxon>
        <taxon>Sar</taxon>
        <taxon>Alveolata</taxon>
        <taxon>Dinophyceae</taxon>
        <taxon>Noctilucales</taxon>
        <taxon>Noctilucaceae</taxon>
        <taxon>Noctiluca</taxon>
    </lineage>
</organism>
<keyword evidence="1" id="KW-1133">Transmembrane helix</keyword>
<protein>
    <submittedName>
        <fullName evidence="2">Uncharacterized protein</fullName>
    </submittedName>
</protein>
<reference evidence="2" key="1">
    <citation type="submission" date="2021-01" db="EMBL/GenBank/DDBJ databases">
        <authorList>
            <person name="Corre E."/>
            <person name="Pelletier E."/>
            <person name="Niang G."/>
            <person name="Scheremetjew M."/>
            <person name="Finn R."/>
            <person name="Kale V."/>
            <person name="Holt S."/>
            <person name="Cochrane G."/>
            <person name="Meng A."/>
            <person name="Brown T."/>
            <person name="Cohen L."/>
        </authorList>
    </citation>
    <scope>NUCLEOTIDE SEQUENCE</scope>
</reference>
<evidence type="ECO:0000313" key="2">
    <source>
        <dbReference type="EMBL" id="CAD8838332.1"/>
    </source>
</evidence>
<dbReference type="AlphaFoldDB" id="A0A7S1A025"/>
<evidence type="ECO:0000256" key="1">
    <source>
        <dbReference type="SAM" id="Phobius"/>
    </source>
</evidence>
<feature type="transmembrane region" description="Helical" evidence="1">
    <location>
        <begin position="131"/>
        <end position="160"/>
    </location>
</feature>
<sequence>MAQGFFLMPDRLSPLMPDEADERKKLLSNSRTSHGTSISRNDSDQPCEEAGTIVSVRIDEDLYCAVVVAAFTNYSARVGSSGRIRVHPLVFLFFACLLFCCQFFMILFLTFDMEVGQEIWTGHAWKLDSLLLMKFVMILILQVVLFQEIISVLGVLVFLLNPTTWTDVSNNDRRGQASREAQGWNGTLKKLVSLAFGRPVVLPCAVIAAVLKLIIGYLVSTLSLSIILQTESAKEAIFDSLTITFITELDSYALYMLSTIYSIDRFDQIEHFEDMEVKAGDPRHVVQRRHQLFGGPETTRFLLWRHAVKYLTRSHYGRHVEKVVVLLLTSTIYLRQLLMVLYSLDTNVLPTTRDTCTAWRWKSHKDKELHNSAYLFRALHLSDHPALDREIAHLCTHPRYDRMRASDMYDTILAYPLVCSIFFTFVVIIFLAPTITSVLLYGRESLVQPLMDDSQEVEDE</sequence>
<dbReference type="EMBL" id="HBFQ01018133">
    <property type="protein sequence ID" value="CAD8838332.1"/>
    <property type="molecule type" value="Transcribed_RNA"/>
</dbReference>
<accession>A0A7S1A025</accession>
<name>A0A7S1A025_NOCSC</name>
<feature type="transmembrane region" description="Helical" evidence="1">
    <location>
        <begin position="89"/>
        <end position="111"/>
    </location>
</feature>
<feature type="transmembrane region" description="Helical" evidence="1">
    <location>
        <begin position="200"/>
        <end position="219"/>
    </location>
</feature>
<feature type="transmembrane region" description="Helical" evidence="1">
    <location>
        <begin position="412"/>
        <end position="441"/>
    </location>
</feature>
<keyword evidence="1" id="KW-0472">Membrane</keyword>
<keyword evidence="1" id="KW-0812">Transmembrane</keyword>
<proteinExistence type="predicted"/>